<evidence type="ECO:0000256" key="1">
    <source>
        <dbReference type="PROSITE-ProRule" id="PRU01076"/>
    </source>
</evidence>
<dbReference type="InterPro" id="IPR007159">
    <property type="entry name" value="SpoVT-AbrB_dom"/>
</dbReference>
<dbReference type="SUPFAM" id="SSF89447">
    <property type="entry name" value="AbrB/MazE/MraZ-like"/>
    <property type="match status" value="1"/>
</dbReference>
<dbReference type="EMBL" id="LR134495">
    <property type="protein sequence ID" value="VEI75729.1"/>
    <property type="molecule type" value="Genomic_DNA"/>
</dbReference>
<dbReference type="Proteomes" id="UP000271188">
    <property type="component" value="Chromosome"/>
</dbReference>
<dbReference type="AlphaFoldDB" id="A0A3S4YEX7"/>
<accession>A0A3S4YEX7</accession>
<gene>
    <name evidence="3" type="ORF">NCTC10643_00595</name>
</gene>
<evidence type="ECO:0000259" key="2">
    <source>
        <dbReference type="PROSITE" id="PS51740"/>
    </source>
</evidence>
<dbReference type="Gene3D" id="2.10.260.10">
    <property type="match status" value="1"/>
</dbReference>
<keyword evidence="1" id="KW-0238">DNA-binding</keyword>
<dbReference type="PROSITE" id="PS51740">
    <property type="entry name" value="SPOVT_ABRB"/>
    <property type="match status" value="1"/>
</dbReference>
<evidence type="ECO:0000313" key="3">
    <source>
        <dbReference type="EMBL" id="VEI75729.1"/>
    </source>
</evidence>
<proteinExistence type="predicted"/>
<dbReference type="InterPro" id="IPR037914">
    <property type="entry name" value="SpoVT-AbrB_sf"/>
</dbReference>
<protein>
    <submittedName>
        <fullName evidence="3">Growth regulator</fullName>
    </submittedName>
</protein>
<sequence>MQVSLRKLGNSQAVIIPKAVLLQLGLGNQLEMEVKDNKIILSAPPKSRQGWALAARQISESGDDQLLDFPVDIEDEWVW</sequence>
<dbReference type="SMART" id="SM00966">
    <property type="entry name" value="SpoVT_AbrB"/>
    <property type="match status" value="1"/>
</dbReference>
<reference evidence="3" key="1">
    <citation type="submission" date="2018-12" db="EMBL/GenBank/DDBJ databases">
        <authorList>
            <consortium name="Pathogen Informatics"/>
        </authorList>
    </citation>
    <scope>NUCLEOTIDE SEQUENCE [LARGE SCALE GENOMIC DNA]</scope>
    <source>
        <strain evidence="3">NCTC10643</strain>
    </source>
</reference>
<dbReference type="Pfam" id="PF04014">
    <property type="entry name" value="MazE_antitoxin"/>
    <property type="match status" value="1"/>
</dbReference>
<organism evidence="3 4">
    <name type="scientific">Mannheimia haemolytica</name>
    <name type="common">Pasteurella haemolytica</name>
    <dbReference type="NCBI Taxonomy" id="75985"/>
    <lineage>
        <taxon>Bacteria</taxon>
        <taxon>Pseudomonadati</taxon>
        <taxon>Pseudomonadota</taxon>
        <taxon>Gammaproteobacteria</taxon>
        <taxon>Pasteurellales</taxon>
        <taxon>Pasteurellaceae</taxon>
        <taxon>Mannheimia</taxon>
    </lineage>
</organism>
<dbReference type="RefSeq" id="WP_126301444.1">
    <property type="nucleotide sequence ID" value="NZ_LR134495.1"/>
</dbReference>
<name>A0A3S4YEX7_MANHA</name>
<evidence type="ECO:0000313" key="4">
    <source>
        <dbReference type="Proteomes" id="UP000271188"/>
    </source>
</evidence>
<feature type="domain" description="SpoVT-AbrB" evidence="2">
    <location>
        <begin position="3"/>
        <end position="46"/>
    </location>
</feature>
<dbReference type="GO" id="GO:0003677">
    <property type="term" value="F:DNA binding"/>
    <property type="evidence" value="ECO:0007669"/>
    <property type="project" value="UniProtKB-UniRule"/>
</dbReference>